<evidence type="ECO:0000256" key="5">
    <source>
        <dbReference type="RuleBase" id="RU363107"/>
    </source>
</evidence>
<proteinExistence type="inferred from homology"/>
<keyword evidence="2 5" id="KW-0812">Transmembrane</keyword>
<dbReference type="VEuPathDB" id="TriTrypDB:TM35_000084120"/>
<keyword evidence="4 5" id="KW-0472">Membrane</keyword>
<accession>A0A1X0P100</accession>
<dbReference type="RefSeq" id="XP_028884680.1">
    <property type="nucleotide sequence ID" value="XM_029024277.1"/>
</dbReference>
<comment type="similarity">
    <text evidence="5">Belongs to the PRA1 family.</text>
</comment>
<feature type="transmembrane region" description="Helical" evidence="5">
    <location>
        <begin position="113"/>
        <end position="132"/>
    </location>
</feature>
<evidence type="ECO:0000256" key="6">
    <source>
        <dbReference type="SAM" id="MobiDB-lite"/>
    </source>
</evidence>
<dbReference type="PANTHER" id="PTHR19317:SF0">
    <property type="entry name" value="PRENYLATED RAB ACCEPTOR PROTEIN 1"/>
    <property type="match status" value="1"/>
</dbReference>
<organism evidence="7 8">
    <name type="scientific">Trypanosoma theileri</name>
    <dbReference type="NCBI Taxonomy" id="67003"/>
    <lineage>
        <taxon>Eukaryota</taxon>
        <taxon>Discoba</taxon>
        <taxon>Euglenozoa</taxon>
        <taxon>Kinetoplastea</taxon>
        <taxon>Metakinetoplastina</taxon>
        <taxon>Trypanosomatida</taxon>
        <taxon>Trypanosomatidae</taxon>
        <taxon>Trypanosoma</taxon>
    </lineage>
</organism>
<keyword evidence="8" id="KW-1185">Reference proteome</keyword>
<dbReference type="STRING" id="67003.A0A1X0P100"/>
<evidence type="ECO:0000256" key="1">
    <source>
        <dbReference type="ARBA" id="ARBA00004141"/>
    </source>
</evidence>
<feature type="compositionally biased region" description="Low complexity" evidence="6">
    <location>
        <begin position="1"/>
        <end position="38"/>
    </location>
</feature>
<comment type="caution">
    <text evidence="7">The sequence shown here is derived from an EMBL/GenBank/DDBJ whole genome shotgun (WGS) entry which is preliminary data.</text>
</comment>
<dbReference type="Pfam" id="PF03208">
    <property type="entry name" value="PRA1"/>
    <property type="match status" value="1"/>
</dbReference>
<evidence type="ECO:0000313" key="7">
    <source>
        <dbReference type="EMBL" id="ORC90614.1"/>
    </source>
</evidence>
<dbReference type="InterPro" id="IPR004895">
    <property type="entry name" value="Prenylated_rab_accept_PRA1"/>
</dbReference>
<dbReference type="Proteomes" id="UP000192257">
    <property type="component" value="Unassembled WGS sequence"/>
</dbReference>
<dbReference type="GeneID" id="39984057"/>
<dbReference type="PANTHER" id="PTHR19317">
    <property type="entry name" value="PRENYLATED RAB ACCEPTOR 1-RELATED"/>
    <property type="match status" value="1"/>
</dbReference>
<gene>
    <name evidence="7" type="ORF">TM35_000084120</name>
</gene>
<feature type="transmembrane region" description="Helical" evidence="5">
    <location>
        <begin position="238"/>
        <end position="256"/>
    </location>
</feature>
<comment type="subcellular location">
    <subcellularLocation>
        <location evidence="1 5">Membrane</location>
        <topology evidence="1 5">Multi-pass membrane protein</topology>
    </subcellularLocation>
</comment>
<evidence type="ECO:0000256" key="3">
    <source>
        <dbReference type="ARBA" id="ARBA00022989"/>
    </source>
</evidence>
<reference evidence="7 8" key="1">
    <citation type="submission" date="2017-03" db="EMBL/GenBank/DDBJ databases">
        <title>An alternative strategy for trypanosome survival in the mammalian bloodstream revealed through genome and transcriptome analysis of the ubiquitous bovine parasite Trypanosoma (Megatrypanum) theileri.</title>
        <authorList>
            <person name="Kelly S."/>
            <person name="Ivens A."/>
            <person name="Mott A."/>
            <person name="O'Neill E."/>
            <person name="Emms D."/>
            <person name="Macleod O."/>
            <person name="Voorheis P."/>
            <person name="Matthews J."/>
            <person name="Matthews K."/>
            <person name="Carrington M."/>
        </authorList>
    </citation>
    <scope>NUCLEOTIDE SEQUENCE [LARGE SCALE GENOMIC DNA]</scope>
    <source>
        <strain evidence="7">Edinburgh</strain>
    </source>
</reference>
<dbReference type="AlphaFoldDB" id="A0A1X0P100"/>
<sequence length="266" mass="30607">MSTSSNTYTTSDDPSTDITSTMDRAPGASASSLFSSSLMTDQQGEKIRNLDKKVERNDSGIISSSYDLIEKMMEIRGELRKEQLPWMEDFLDQKQFVLPKSKGEALERLNLNLPYYGANYIVVFYTLTLPFLVVYDPLFFLLVFLSAILLHTIHLREKKRSRFAAHISISGICVSYKRIVDLYIIILLGLFLFWDGLRTVGIVLLINGLVILPHAVWRRPTYFDDEELEKLRPKMVQYIISLILLILVYLECKGAPMGMDKKYRQK</sequence>
<feature type="region of interest" description="Disordered" evidence="6">
    <location>
        <begin position="1"/>
        <end position="42"/>
    </location>
</feature>
<evidence type="ECO:0000256" key="4">
    <source>
        <dbReference type="ARBA" id="ARBA00023136"/>
    </source>
</evidence>
<protein>
    <recommendedName>
        <fullName evidence="5">PRA1 family protein</fullName>
    </recommendedName>
</protein>
<evidence type="ECO:0000256" key="2">
    <source>
        <dbReference type="ARBA" id="ARBA00022692"/>
    </source>
</evidence>
<keyword evidence="3 5" id="KW-1133">Transmembrane helix</keyword>
<dbReference type="GO" id="GO:0005794">
    <property type="term" value="C:Golgi apparatus"/>
    <property type="evidence" value="ECO:0007669"/>
    <property type="project" value="TreeGrafter"/>
</dbReference>
<dbReference type="GO" id="GO:0016020">
    <property type="term" value="C:membrane"/>
    <property type="evidence" value="ECO:0007669"/>
    <property type="project" value="UniProtKB-SubCell"/>
</dbReference>
<feature type="transmembrane region" description="Helical" evidence="5">
    <location>
        <begin position="138"/>
        <end position="155"/>
    </location>
</feature>
<dbReference type="OrthoDB" id="249547at2759"/>
<evidence type="ECO:0000313" key="8">
    <source>
        <dbReference type="Proteomes" id="UP000192257"/>
    </source>
</evidence>
<name>A0A1X0P100_9TRYP</name>
<dbReference type="EMBL" id="NBCO01000008">
    <property type="protein sequence ID" value="ORC90614.1"/>
    <property type="molecule type" value="Genomic_DNA"/>
</dbReference>